<keyword evidence="2" id="KW-1185">Reference proteome</keyword>
<protein>
    <recommendedName>
        <fullName evidence="3">Lipocalin-like domain-containing protein</fullName>
    </recommendedName>
</protein>
<evidence type="ECO:0000313" key="2">
    <source>
        <dbReference type="Proteomes" id="UP000185003"/>
    </source>
</evidence>
<organism evidence="1 2">
    <name type="scientific">Chitinophaga niabensis</name>
    <dbReference type="NCBI Taxonomy" id="536979"/>
    <lineage>
        <taxon>Bacteria</taxon>
        <taxon>Pseudomonadati</taxon>
        <taxon>Bacteroidota</taxon>
        <taxon>Chitinophagia</taxon>
        <taxon>Chitinophagales</taxon>
        <taxon>Chitinophagaceae</taxon>
        <taxon>Chitinophaga</taxon>
    </lineage>
</organism>
<dbReference type="STRING" id="536979.SAMN04488055_3747"/>
<evidence type="ECO:0008006" key="3">
    <source>
        <dbReference type="Google" id="ProtNLM"/>
    </source>
</evidence>
<evidence type="ECO:0000313" key="1">
    <source>
        <dbReference type="EMBL" id="SIO40648.1"/>
    </source>
</evidence>
<dbReference type="AlphaFoldDB" id="A0A1N6J8F0"/>
<proteinExistence type="predicted"/>
<name>A0A1N6J8F0_9BACT</name>
<dbReference type="RefSeq" id="WP_074240948.1">
    <property type="nucleotide sequence ID" value="NZ_FSRA01000002.1"/>
</dbReference>
<sequence>MNRTLCLVALSFVLLAACKKDKKTDTLPPPTIYDQWILHLTAQPFATDTTWKLVRFPAEVTSFVLTNNGKYITQKYPDKITEGTYTIADSANTNIKVLTISNEGEPIKLYIQLLPSGELQMDDESIKNMAPGYVRRRFGRIKVCSVTL</sequence>
<accession>A0A1N6J8F0</accession>
<reference evidence="1 2" key="1">
    <citation type="submission" date="2016-11" db="EMBL/GenBank/DDBJ databases">
        <authorList>
            <person name="Jaros S."/>
            <person name="Januszkiewicz K."/>
            <person name="Wedrychowicz H."/>
        </authorList>
    </citation>
    <scope>NUCLEOTIDE SEQUENCE [LARGE SCALE GENOMIC DNA]</scope>
    <source>
        <strain evidence="1 2">DSM 24787</strain>
    </source>
</reference>
<dbReference type="EMBL" id="FSRA01000002">
    <property type="protein sequence ID" value="SIO40648.1"/>
    <property type="molecule type" value="Genomic_DNA"/>
</dbReference>
<gene>
    <name evidence="1" type="ORF">SAMN04488055_3747</name>
</gene>
<dbReference type="Proteomes" id="UP000185003">
    <property type="component" value="Unassembled WGS sequence"/>
</dbReference>
<dbReference type="PROSITE" id="PS51257">
    <property type="entry name" value="PROKAR_LIPOPROTEIN"/>
    <property type="match status" value="1"/>
</dbReference>